<evidence type="ECO:0000313" key="5">
    <source>
        <dbReference type="Proteomes" id="UP000694546"/>
    </source>
</evidence>
<dbReference type="Pfam" id="PF15235">
    <property type="entry name" value="GRIN_C"/>
    <property type="match status" value="1"/>
</dbReference>
<dbReference type="AlphaFoldDB" id="A0A8C5FI54"/>
<organism evidence="4 5">
    <name type="scientific">Gadus morhua</name>
    <name type="common">Atlantic cod</name>
    <dbReference type="NCBI Taxonomy" id="8049"/>
    <lineage>
        <taxon>Eukaryota</taxon>
        <taxon>Metazoa</taxon>
        <taxon>Chordata</taxon>
        <taxon>Craniata</taxon>
        <taxon>Vertebrata</taxon>
        <taxon>Euteleostomi</taxon>
        <taxon>Actinopterygii</taxon>
        <taxon>Neopterygii</taxon>
        <taxon>Teleostei</taxon>
        <taxon>Neoteleostei</taxon>
        <taxon>Acanthomorphata</taxon>
        <taxon>Zeiogadaria</taxon>
        <taxon>Gadariae</taxon>
        <taxon>Gadiformes</taxon>
        <taxon>Gadoidei</taxon>
        <taxon>Gadidae</taxon>
        <taxon>Gadus</taxon>
    </lineage>
</organism>
<dbReference type="RefSeq" id="XP_030223282.1">
    <property type="nucleotide sequence ID" value="XM_030367422.1"/>
</dbReference>
<dbReference type="GO" id="GO:0005886">
    <property type="term" value="C:plasma membrane"/>
    <property type="evidence" value="ECO:0007669"/>
    <property type="project" value="TreeGrafter"/>
</dbReference>
<comment type="function">
    <text evidence="1">May be involved in neurite outgrowth.</text>
</comment>
<feature type="compositionally biased region" description="Basic and acidic residues" evidence="2">
    <location>
        <begin position="764"/>
        <end position="776"/>
    </location>
</feature>
<feature type="region of interest" description="Disordered" evidence="2">
    <location>
        <begin position="564"/>
        <end position="808"/>
    </location>
</feature>
<feature type="compositionally biased region" description="Basic and acidic residues" evidence="2">
    <location>
        <begin position="631"/>
        <end position="677"/>
    </location>
</feature>
<feature type="compositionally biased region" description="Pro residues" evidence="2">
    <location>
        <begin position="207"/>
        <end position="216"/>
    </location>
</feature>
<reference evidence="4" key="1">
    <citation type="submission" date="2025-08" db="UniProtKB">
        <authorList>
            <consortium name="Ensembl"/>
        </authorList>
    </citation>
    <scope>IDENTIFICATION</scope>
</reference>
<feature type="compositionally biased region" description="Basic and acidic residues" evidence="2">
    <location>
        <begin position="7"/>
        <end position="29"/>
    </location>
</feature>
<gene>
    <name evidence="4" type="primary">LOC115551850</name>
</gene>
<dbReference type="InterPro" id="IPR032745">
    <property type="entry name" value="GRIN_C"/>
</dbReference>
<dbReference type="GeneID" id="115551850"/>
<dbReference type="Proteomes" id="UP000694546">
    <property type="component" value="Chromosome 10"/>
</dbReference>
<feature type="domain" description="G protein-regulated inducer of neurite outgrowth C-terminal" evidence="3">
    <location>
        <begin position="784"/>
        <end position="933"/>
    </location>
</feature>
<dbReference type="GeneTree" id="ENSGT00940000162796"/>
<feature type="compositionally biased region" description="Basic and acidic residues" evidence="2">
    <location>
        <begin position="288"/>
        <end position="307"/>
    </location>
</feature>
<accession>A0A8C5FI54</accession>
<feature type="compositionally biased region" description="Low complexity" evidence="2">
    <location>
        <begin position="867"/>
        <end position="886"/>
    </location>
</feature>
<feature type="compositionally biased region" description="Low complexity" evidence="2">
    <location>
        <begin position="599"/>
        <end position="611"/>
    </location>
</feature>
<feature type="compositionally biased region" description="Gly residues" evidence="2">
    <location>
        <begin position="179"/>
        <end position="204"/>
    </location>
</feature>
<dbReference type="InterPro" id="IPR026646">
    <property type="entry name" value="GPRIN2-like/GPRIN3"/>
</dbReference>
<feature type="region of interest" description="Disordered" evidence="2">
    <location>
        <begin position="834"/>
        <end position="917"/>
    </location>
</feature>
<proteinExistence type="predicted"/>
<evidence type="ECO:0000256" key="1">
    <source>
        <dbReference type="ARBA" id="ARBA00002358"/>
    </source>
</evidence>
<name>A0A8C5FI54_GADMO</name>
<feature type="compositionally biased region" description="Basic and acidic residues" evidence="2">
    <location>
        <begin position="567"/>
        <end position="580"/>
    </location>
</feature>
<dbReference type="KEGG" id="gmh:115551850"/>
<dbReference type="PANTHER" id="PTHR15718:SF7">
    <property type="entry name" value="G PROTEIN-REGULATED INDUCER OF NEURITE OUTGROWTH 1"/>
    <property type="match status" value="1"/>
</dbReference>
<feature type="compositionally biased region" description="Basic and acidic residues" evidence="2">
    <location>
        <begin position="408"/>
        <end position="419"/>
    </location>
</feature>
<feature type="region of interest" description="Disordered" evidence="2">
    <location>
        <begin position="270"/>
        <end position="428"/>
    </location>
</feature>
<evidence type="ECO:0000259" key="3">
    <source>
        <dbReference type="Pfam" id="PF15235"/>
    </source>
</evidence>
<keyword evidence="5" id="KW-1185">Reference proteome</keyword>
<feature type="region of interest" description="Disordered" evidence="2">
    <location>
        <begin position="1"/>
        <end position="79"/>
    </location>
</feature>
<dbReference type="GO" id="GO:0031175">
    <property type="term" value="P:neuron projection development"/>
    <property type="evidence" value="ECO:0007669"/>
    <property type="project" value="TreeGrafter"/>
</dbReference>
<sequence length="936" mass="97230">MGSLEDESGRPVKDCQHRAGDTDDGEHLGGADALRAGPQPSPTNTGQRSASQEDRRPQVQKVNIHEEEPETSEAAVDPAVAVDGATVVVPAEPPAAMTRVATDSCPHVESVPLEVDPPGPDDPATEDKVVAASTRSATLPSCGPTDSETRNRKPNTQEGRAVAESLSVDKTTGKEKPEQGGGEEAGGGGAGGGGAGGGGAGGGVEAPPVPPSPAPPGQQHMRTQVSLEVVQCHSVACSPMTPPGGGHTFVFPEGAQSNDGKVQVEYRSIATAPMTPRTPTASTYPDVVKGESGRGEGEVRMGNRSPEKGPAQLASSQVTAQPPGRPQTHRIPSMDQDITILVTQHDSTTDSQDEEDEEEAKVSGSAVAGPIGKIEENEDHKADGEAMETGDRVGKERVDSQVSTANSHTEKKSLNEHVPNKPISNLQQSKMQIEGPSIIFRDKGHPVEKRTSESTMGATKEEASLGANLPEGVTKEAGSLNMPAVPNSPAPSGCSNMYTQVSLEVVQCQSAATSPMTPPEGGNAFIFPPSTATKPQVEYRSIATAPMTPRTPLAPVGFPTRATAEPEVQRMPEMGTDKGKGNAGETVADVHEEGGSSVGNGEVEIGEVEGTTGDEGKDEGTSGEAEADGSAGREGKVEDKSGEEGKMEDMTGKEGKMDGMTVREGKVEDKSGEEGKVEGTTGEAEADGSTGREGKMDGRSGKEGKVEVKSGDKGKMEDTLGEKGKGEDTSGKKGKVEGTSGKKGKVEGTLGEEGKVEGTTVRKSKLDCSTGREGKVDGTTSGEESAENNCKEGVEEEESEEPVQEVSWDDKGMTWEVYGAVVEVAVLGSAIQKHLEKQVKKQKQPSLPPPPPLDPSAVPLPCPSPGTTTTSTTATSTTAASVNATTDPTQASSGKGRAGMRGERGVKEGRRRRNPFRLLLRNMQQPRCCSRAHSAE</sequence>
<feature type="compositionally biased region" description="Basic and acidic residues" evidence="2">
    <location>
        <begin position="373"/>
        <end position="399"/>
    </location>
</feature>
<dbReference type="Ensembl" id="ENSGMOT00000040430.1">
    <property type="protein sequence ID" value="ENSGMOP00000038600.1"/>
    <property type="gene ID" value="ENSGMOG00000025059.1"/>
</dbReference>
<dbReference type="OrthoDB" id="9937185at2759"/>
<dbReference type="OMA" id="QVEYRSI"/>
<evidence type="ECO:0000256" key="2">
    <source>
        <dbReference type="SAM" id="MobiDB-lite"/>
    </source>
</evidence>
<feature type="compositionally biased region" description="Basic and acidic residues" evidence="2">
    <location>
        <begin position="690"/>
        <end position="736"/>
    </location>
</feature>
<feature type="region of interest" description="Disordered" evidence="2">
    <location>
        <begin position="98"/>
        <end position="225"/>
    </location>
</feature>
<feature type="compositionally biased region" description="Pro residues" evidence="2">
    <location>
        <begin position="846"/>
        <end position="864"/>
    </location>
</feature>
<evidence type="ECO:0000313" key="4">
    <source>
        <dbReference type="Ensembl" id="ENSGMOP00000038600.1"/>
    </source>
</evidence>
<dbReference type="PANTHER" id="PTHR15718">
    <property type="entry name" value="G PROTEIN-REGULATED INDUCER OF NEURITE OUTGROWTH C-TERMINAL DOMAIN-CONTAINING PROTEIN"/>
    <property type="match status" value="1"/>
</dbReference>
<feature type="compositionally biased region" description="Low complexity" evidence="2">
    <location>
        <begin position="270"/>
        <end position="283"/>
    </location>
</feature>
<protein>
    <submittedName>
        <fullName evidence="4">Uncharacterized LOC115551850</fullName>
    </submittedName>
</protein>
<dbReference type="CTD" id="114787"/>
<feature type="compositionally biased region" description="Acidic residues" evidence="2">
    <location>
        <begin position="794"/>
        <end position="803"/>
    </location>
</feature>
<reference evidence="4" key="2">
    <citation type="submission" date="2025-09" db="UniProtKB">
        <authorList>
            <consortium name="Ensembl"/>
        </authorList>
    </citation>
    <scope>IDENTIFICATION</scope>
</reference>